<evidence type="ECO:0000256" key="5">
    <source>
        <dbReference type="SAM" id="MobiDB-lite"/>
    </source>
</evidence>
<feature type="transmembrane region" description="Helical" evidence="6">
    <location>
        <begin position="405"/>
        <end position="424"/>
    </location>
</feature>
<feature type="transmembrane region" description="Helical" evidence="6">
    <location>
        <begin position="146"/>
        <end position="165"/>
    </location>
</feature>
<feature type="region of interest" description="Disordered" evidence="5">
    <location>
        <begin position="1"/>
        <end position="27"/>
    </location>
</feature>
<feature type="transmembrane region" description="Helical" evidence="6">
    <location>
        <begin position="343"/>
        <end position="364"/>
    </location>
</feature>
<keyword evidence="4 6" id="KW-0472">Membrane</keyword>
<dbReference type="PANTHER" id="PTHR23501">
    <property type="entry name" value="MAJOR FACILITATOR SUPERFAMILY"/>
    <property type="match status" value="1"/>
</dbReference>
<evidence type="ECO:0000256" key="2">
    <source>
        <dbReference type="ARBA" id="ARBA00022692"/>
    </source>
</evidence>
<dbReference type="OrthoDB" id="2351791at2759"/>
<feature type="domain" description="Major facilitator superfamily (MFS) profile" evidence="7">
    <location>
        <begin position="80"/>
        <end position="539"/>
    </location>
</feature>
<evidence type="ECO:0000313" key="9">
    <source>
        <dbReference type="Proteomes" id="UP000214365"/>
    </source>
</evidence>
<feature type="transmembrane region" description="Helical" evidence="6">
    <location>
        <begin position="237"/>
        <end position="257"/>
    </location>
</feature>
<dbReference type="GO" id="GO:0005886">
    <property type="term" value="C:plasma membrane"/>
    <property type="evidence" value="ECO:0007669"/>
    <property type="project" value="TreeGrafter"/>
</dbReference>
<feature type="transmembrane region" description="Helical" evidence="6">
    <location>
        <begin position="304"/>
        <end position="323"/>
    </location>
</feature>
<dbReference type="Proteomes" id="UP000214365">
    <property type="component" value="Unassembled WGS sequence"/>
</dbReference>
<protein>
    <recommendedName>
        <fullName evidence="7">Major facilitator superfamily (MFS) profile domain-containing protein</fullName>
    </recommendedName>
</protein>
<dbReference type="EMBL" id="LFMY01000010">
    <property type="protein sequence ID" value="OKL58346.1"/>
    <property type="molecule type" value="Genomic_DNA"/>
</dbReference>
<dbReference type="RefSeq" id="XP_020118467.1">
    <property type="nucleotide sequence ID" value="XM_020269238.1"/>
</dbReference>
<keyword evidence="9" id="KW-1185">Reference proteome</keyword>
<keyword evidence="3 6" id="KW-1133">Transmembrane helix</keyword>
<feature type="transmembrane region" description="Helical" evidence="6">
    <location>
        <begin position="516"/>
        <end position="536"/>
    </location>
</feature>
<name>A0A225ATT5_TALAT</name>
<gene>
    <name evidence="8" type="ORF">UA08_06462</name>
</gene>
<evidence type="ECO:0000259" key="7">
    <source>
        <dbReference type="PROSITE" id="PS50850"/>
    </source>
</evidence>
<proteinExistence type="predicted"/>
<evidence type="ECO:0000256" key="1">
    <source>
        <dbReference type="ARBA" id="ARBA00004141"/>
    </source>
</evidence>
<evidence type="ECO:0000313" key="8">
    <source>
        <dbReference type="EMBL" id="OKL58346.1"/>
    </source>
</evidence>
<feature type="transmembrane region" description="Helical" evidence="6">
    <location>
        <begin position="171"/>
        <end position="193"/>
    </location>
</feature>
<sequence>MDPLQAMTTKRPGLHIQDNSGSPAVSKEPTTLVATYPIASQSTLNIESNNNDSTVELQASDAASDQTQQPWISYSSELGMVGCFALMAMMVSLDAVILVPVLPDISEIYHVKPAKGAIWPITVYFLANAAFQRGYVAMTSIFGRRYLLMGGISTFSIGLILLSAAPSLFPVLLIGRGVQGAGAASMVSIPHLILKDMISDKRRPFYNCIILSSSAIGVSVGLVLAGVFLKKPADWKWVFYVSAPFCFLLLISTPFAVKPVGERLDSKIRIMKVDWTGISMFAGSMASLLLGLTWASSLQRELKWEVLLALVAGAVGMIATVLYERSGASRPFLPLHILRISPVTYFCVFIQSIVMAVQIIYIPVYLRRVHGLSPTLAGAILIPMVSTLFVSTSLASLIPAKLCHFCWILWLGWALNIISSAIFTTFDTSTKRGVCALVTLVTGLAHGLTISATHRAFREMSNSTTARDASLIAVFIRTSGFCLAIAGAESGFRTRLAIHNFHSTIPRIYALSFDDLMRILTALAGFGGLLSLFVGWKKRRG</sequence>
<comment type="subcellular location">
    <subcellularLocation>
        <location evidence="1">Membrane</location>
        <topology evidence="1">Multi-pass membrane protein</topology>
    </subcellularLocation>
</comment>
<dbReference type="PANTHER" id="PTHR23501:SF59">
    <property type="entry name" value="MAJOR FACILITATOR SUPERFAMILY (MFS) PROFILE DOMAIN-CONTAINING PROTEIN-RELATED"/>
    <property type="match status" value="1"/>
</dbReference>
<feature type="transmembrane region" description="Helical" evidence="6">
    <location>
        <begin position="78"/>
        <end position="102"/>
    </location>
</feature>
<comment type="caution">
    <text evidence="8">The sequence shown here is derived from an EMBL/GenBank/DDBJ whole genome shotgun (WGS) entry which is preliminary data.</text>
</comment>
<dbReference type="PROSITE" id="PS50850">
    <property type="entry name" value="MFS"/>
    <property type="match status" value="1"/>
</dbReference>
<feature type="transmembrane region" description="Helical" evidence="6">
    <location>
        <begin position="469"/>
        <end position="488"/>
    </location>
</feature>
<evidence type="ECO:0000256" key="3">
    <source>
        <dbReference type="ARBA" id="ARBA00022989"/>
    </source>
</evidence>
<dbReference type="AlphaFoldDB" id="A0A225ATT5"/>
<dbReference type="InterPro" id="IPR011701">
    <property type="entry name" value="MFS"/>
</dbReference>
<dbReference type="GeneID" id="31006217"/>
<keyword evidence="2 6" id="KW-0812">Transmembrane</keyword>
<feature type="transmembrane region" description="Helical" evidence="6">
    <location>
        <begin position="205"/>
        <end position="225"/>
    </location>
</feature>
<evidence type="ECO:0000256" key="6">
    <source>
        <dbReference type="SAM" id="Phobius"/>
    </source>
</evidence>
<feature type="transmembrane region" description="Helical" evidence="6">
    <location>
        <begin position="436"/>
        <end position="457"/>
    </location>
</feature>
<feature type="transmembrane region" description="Helical" evidence="6">
    <location>
        <begin position="376"/>
        <end position="398"/>
    </location>
</feature>
<dbReference type="InterPro" id="IPR036259">
    <property type="entry name" value="MFS_trans_sf"/>
</dbReference>
<dbReference type="InterPro" id="IPR020846">
    <property type="entry name" value="MFS_dom"/>
</dbReference>
<feature type="transmembrane region" description="Helical" evidence="6">
    <location>
        <begin position="278"/>
        <end position="298"/>
    </location>
</feature>
<evidence type="ECO:0000256" key="4">
    <source>
        <dbReference type="ARBA" id="ARBA00023136"/>
    </source>
</evidence>
<reference evidence="8 9" key="1">
    <citation type="submission" date="2015-06" db="EMBL/GenBank/DDBJ databases">
        <title>Talaromyces atroroseus IBT 11181 draft genome.</title>
        <authorList>
            <person name="Rasmussen K.B."/>
            <person name="Rasmussen S."/>
            <person name="Petersen B."/>
            <person name="Sicheritz-Ponten T."/>
            <person name="Mortensen U.H."/>
            <person name="Thrane U."/>
        </authorList>
    </citation>
    <scope>NUCLEOTIDE SEQUENCE [LARGE SCALE GENOMIC DNA]</scope>
    <source>
        <strain evidence="8 9">IBT 11181</strain>
    </source>
</reference>
<dbReference type="Pfam" id="PF07690">
    <property type="entry name" value="MFS_1"/>
    <property type="match status" value="1"/>
</dbReference>
<dbReference type="GO" id="GO:0022857">
    <property type="term" value="F:transmembrane transporter activity"/>
    <property type="evidence" value="ECO:0007669"/>
    <property type="project" value="InterPro"/>
</dbReference>
<organism evidence="8 9">
    <name type="scientific">Talaromyces atroroseus</name>
    <dbReference type="NCBI Taxonomy" id="1441469"/>
    <lineage>
        <taxon>Eukaryota</taxon>
        <taxon>Fungi</taxon>
        <taxon>Dikarya</taxon>
        <taxon>Ascomycota</taxon>
        <taxon>Pezizomycotina</taxon>
        <taxon>Eurotiomycetes</taxon>
        <taxon>Eurotiomycetidae</taxon>
        <taxon>Eurotiales</taxon>
        <taxon>Trichocomaceae</taxon>
        <taxon>Talaromyces</taxon>
        <taxon>Talaromyces sect. Trachyspermi</taxon>
    </lineage>
</organism>
<feature type="compositionally biased region" description="Polar residues" evidence="5">
    <location>
        <begin position="17"/>
        <end position="27"/>
    </location>
</feature>
<feature type="transmembrane region" description="Helical" evidence="6">
    <location>
        <begin position="117"/>
        <end position="134"/>
    </location>
</feature>
<dbReference type="SUPFAM" id="SSF103473">
    <property type="entry name" value="MFS general substrate transporter"/>
    <property type="match status" value="1"/>
</dbReference>
<accession>A0A225ATT5</accession>
<dbReference type="Gene3D" id="1.20.1720.10">
    <property type="entry name" value="Multidrug resistance protein D"/>
    <property type="match status" value="1"/>
</dbReference>